<comment type="subcellular location">
    <subcellularLocation>
        <location evidence="1">Nucleus</location>
    </subcellularLocation>
</comment>
<keyword evidence="8" id="KW-1185">Reference proteome</keyword>
<feature type="domain" description="Xylanolytic transcriptional activator regulatory" evidence="6">
    <location>
        <begin position="238"/>
        <end position="312"/>
    </location>
</feature>
<evidence type="ECO:0000256" key="3">
    <source>
        <dbReference type="ARBA" id="ARBA00023125"/>
    </source>
</evidence>
<dbReference type="GO" id="GO:0005634">
    <property type="term" value="C:nucleus"/>
    <property type="evidence" value="ECO:0007669"/>
    <property type="project" value="UniProtKB-SubCell"/>
</dbReference>
<evidence type="ECO:0000259" key="6">
    <source>
        <dbReference type="SMART" id="SM00906"/>
    </source>
</evidence>
<keyword evidence="2" id="KW-0805">Transcription regulation</keyword>
<dbReference type="EMBL" id="JAQJAC010000001">
    <property type="protein sequence ID" value="KAJ5599829.1"/>
    <property type="molecule type" value="Genomic_DNA"/>
</dbReference>
<evidence type="ECO:0000313" key="7">
    <source>
        <dbReference type="EMBL" id="KAJ5599829.1"/>
    </source>
</evidence>
<dbReference type="PANTHER" id="PTHR46910:SF37">
    <property type="entry name" value="ZN(II)2CYS6 TRANSCRIPTION FACTOR (EUROFUNG)"/>
    <property type="match status" value="1"/>
</dbReference>
<dbReference type="GO" id="GO:0008270">
    <property type="term" value="F:zinc ion binding"/>
    <property type="evidence" value="ECO:0007669"/>
    <property type="project" value="InterPro"/>
</dbReference>
<dbReference type="GO" id="GO:0003700">
    <property type="term" value="F:DNA-binding transcription factor activity"/>
    <property type="evidence" value="ECO:0007669"/>
    <property type="project" value="InterPro"/>
</dbReference>
<dbReference type="GO" id="GO:0003677">
    <property type="term" value="F:DNA binding"/>
    <property type="evidence" value="ECO:0007669"/>
    <property type="project" value="UniProtKB-KW"/>
</dbReference>
<evidence type="ECO:0000313" key="8">
    <source>
        <dbReference type="Proteomes" id="UP001216150"/>
    </source>
</evidence>
<gene>
    <name evidence="7" type="ORF">N7450_000896</name>
</gene>
<organism evidence="7 8">
    <name type="scientific">Penicillium hetheringtonii</name>
    <dbReference type="NCBI Taxonomy" id="911720"/>
    <lineage>
        <taxon>Eukaryota</taxon>
        <taxon>Fungi</taxon>
        <taxon>Dikarya</taxon>
        <taxon>Ascomycota</taxon>
        <taxon>Pezizomycotina</taxon>
        <taxon>Eurotiomycetes</taxon>
        <taxon>Eurotiomycetidae</taxon>
        <taxon>Eurotiales</taxon>
        <taxon>Aspergillaceae</taxon>
        <taxon>Penicillium</taxon>
    </lineage>
</organism>
<dbReference type="InterPro" id="IPR007219">
    <property type="entry name" value="XnlR_reg_dom"/>
</dbReference>
<evidence type="ECO:0000256" key="4">
    <source>
        <dbReference type="ARBA" id="ARBA00023163"/>
    </source>
</evidence>
<accession>A0AAD6E3I3</accession>
<name>A0AAD6E3I3_9EURO</name>
<dbReference type="CDD" id="cd12148">
    <property type="entry name" value="fungal_TF_MHR"/>
    <property type="match status" value="1"/>
</dbReference>
<dbReference type="InterPro" id="IPR050987">
    <property type="entry name" value="AtrR-like"/>
</dbReference>
<keyword evidence="4" id="KW-0804">Transcription</keyword>
<dbReference type="PANTHER" id="PTHR46910">
    <property type="entry name" value="TRANSCRIPTION FACTOR PDR1"/>
    <property type="match status" value="1"/>
</dbReference>
<keyword evidence="3" id="KW-0238">DNA-binding</keyword>
<dbReference type="SMART" id="SM00906">
    <property type="entry name" value="Fungal_trans"/>
    <property type="match status" value="1"/>
</dbReference>
<reference evidence="7 8" key="1">
    <citation type="journal article" date="2023" name="IMA Fungus">
        <title>Comparative genomic study of the Penicillium genus elucidates a diverse pangenome and 15 lateral gene transfer events.</title>
        <authorList>
            <person name="Petersen C."/>
            <person name="Sorensen T."/>
            <person name="Nielsen M.R."/>
            <person name="Sondergaard T.E."/>
            <person name="Sorensen J.L."/>
            <person name="Fitzpatrick D.A."/>
            <person name="Frisvad J.C."/>
            <person name="Nielsen K.L."/>
        </authorList>
    </citation>
    <scope>NUCLEOTIDE SEQUENCE [LARGE SCALE GENOMIC DNA]</scope>
    <source>
        <strain evidence="7 8">IBT 29057</strain>
    </source>
</reference>
<proteinExistence type="predicted"/>
<dbReference type="Proteomes" id="UP001216150">
    <property type="component" value="Unassembled WGS sequence"/>
</dbReference>
<dbReference type="AlphaFoldDB" id="A0AAD6E3I3"/>
<sequence>MSSKVHNNRRSYQRVRIACDSCFRRKNRSVPTQVPSGQDETPVAINSLLGHVPFHLRASTGLPFFSPESQKWMESCTGQKIDFDRLNPASLQKPRQADHSLASTREYFQHEIHPDLPEKTTVLALFQRYISFSAHRRFPFIHPDLSHHTFDAAYDEKISDVSPDSQCARACVFSFIVFAAFVMGDNSLIGGLDLHKYIHEAQYLLCGILDGQATLDGIQALLMVCNCRLGQITTMNSIQPLFTTAIRFIFTLGGHLDPGSIRKPPGLLEVHCRSLFWIAYVMDNELCLRTCRPPAICADYCDLTLPSESELSIEFGLPKLQTPSVQNLSLFFPTDLRLTLIQSRITRALHSPQAAFKSDAELLKTIRELDGAVDDWHASLQLPNDLPNFLAYGIMSHEEAFRDSLILKVQHKYLIIAIHQMSTGCAAWIADPSGQALGIKLSLEVAANASRALLSQVFYNQDVLEQRPFW</sequence>
<dbReference type="Pfam" id="PF04082">
    <property type="entry name" value="Fungal_trans"/>
    <property type="match status" value="1"/>
</dbReference>
<evidence type="ECO:0000256" key="1">
    <source>
        <dbReference type="ARBA" id="ARBA00004123"/>
    </source>
</evidence>
<protein>
    <recommendedName>
        <fullName evidence="6">Xylanolytic transcriptional activator regulatory domain-containing protein</fullName>
    </recommendedName>
</protein>
<evidence type="ECO:0000256" key="5">
    <source>
        <dbReference type="ARBA" id="ARBA00023242"/>
    </source>
</evidence>
<dbReference type="GO" id="GO:0006351">
    <property type="term" value="P:DNA-templated transcription"/>
    <property type="evidence" value="ECO:0007669"/>
    <property type="project" value="InterPro"/>
</dbReference>
<comment type="caution">
    <text evidence="7">The sequence shown here is derived from an EMBL/GenBank/DDBJ whole genome shotgun (WGS) entry which is preliminary data.</text>
</comment>
<evidence type="ECO:0000256" key="2">
    <source>
        <dbReference type="ARBA" id="ARBA00023015"/>
    </source>
</evidence>
<keyword evidence="5" id="KW-0539">Nucleus</keyword>